<reference evidence="2 3" key="1">
    <citation type="submission" date="2018-10" db="EMBL/GenBank/DDBJ databases">
        <title>Xanthobacter tagetidis genome sequencing and assembly.</title>
        <authorList>
            <person name="Maclea K.S."/>
            <person name="Goen A.E."/>
            <person name="Fatima S.A."/>
        </authorList>
    </citation>
    <scope>NUCLEOTIDE SEQUENCE [LARGE SCALE GENOMIC DNA]</scope>
    <source>
        <strain evidence="2 3">ATCC 700314</strain>
    </source>
</reference>
<dbReference type="OrthoDB" id="7268862at2"/>
<evidence type="ECO:0000313" key="3">
    <source>
        <dbReference type="Proteomes" id="UP000269692"/>
    </source>
</evidence>
<evidence type="ECO:0008006" key="4">
    <source>
        <dbReference type="Google" id="ProtNLM"/>
    </source>
</evidence>
<accession>A0A3L7AK85</accession>
<dbReference type="RefSeq" id="WP_121622623.1">
    <property type="nucleotide sequence ID" value="NZ_JACIIW010000002.1"/>
</dbReference>
<keyword evidence="3" id="KW-1185">Reference proteome</keyword>
<gene>
    <name evidence="2" type="ORF">D9R14_07135</name>
</gene>
<comment type="caution">
    <text evidence="2">The sequence shown here is derived from an EMBL/GenBank/DDBJ whole genome shotgun (WGS) entry which is preliminary data.</text>
</comment>
<feature type="signal peptide" evidence="1">
    <location>
        <begin position="1"/>
        <end position="37"/>
    </location>
</feature>
<feature type="chain" id="PRO_5018072924" description="DUF4412 domain-containing protein" evidence="1">
    <location>
        <begin position="38"/>
        <end position="227"/>
    </location>
</feature>
<protein>
    <recommendedName>
        <fullName evidence="4">DUF4412 domain-containing protein</fullName>
    </recommendedName>
</protein>
<name>A0A3L7AK85_9HYPH</name>
<dbReference type="AlphaFoldDB" id="A0A3L7AK85"/>
<dbReference type="EMBL" id="RCTF01000004">
    <property type="protein sequence ID" value="RLP80120.1"/>
    <property type="molecule type" value="Genomic_DNA"/>
</dbReference>
<dbReference type="Proteomes" id="UP000269692">
    <property type="component" value="Unassembled WGS sequence"/>
</dbReference>
<evidence type="ECO:0000313" key="2">
    <source>
        <dbReference type="EMBL" id="RLP80120.1"/>
    </source>
</evidence>
<sequence length="227" mass="23194">MPLSAPFSTAPVLPTRGVAALAGAVLSAAAACGPALADPLPMPSVDFALTASLKRGGTLKLAHSQSRMRVEMTNPNLPTPILGLIDLNARRMVMMLPNVPNMAMEIDIPKEYSVGALAGSGTKVGQSQAAGESCDVWEVDPQANLTSATTFACITADGIALRTEVEIEGKKSTVYEVTELTRAPQDPSQFALPPGAQVVKVPKGKLGSALGIPGLGGLGGGGITLPR</sequence>
<proteinExistence type="predicted"/>
<organism evidence="2 3">
    <name type="scientific">Xanthobacter tagetidis</name>
    <dbReference type="NCBI Taxonomy" id="60216"/>
    <lineage>
        <taxon>Bacteria</taxon>
        <taxon>Pseudomonadati</taxon>
        <taxon>Pseudomonadota</taxon>
        <taxon>Alphaproteobacteria</taxon>
        <taxon>Hyphomicrobiales</taxon>
        <taxon>Xanthobacteraceae</taxon>
        <taxon>Xanthobacter</taxon>
    </lineage>
</organism>
<keyword evidence="1" id="KW-0732">Signal</keyword>
<evidence type="ECO:0000256" key="1">
    <source>
        <dbReference type="SAM" id="SignalP"/>
    </source>
</evidence>